<comment type="caution">
    <text evidence="18">The sequence shown here is derived from an EMBL/GenBank/DDBJ whole genome shotgun (WGS) entry which is preliminary data.</text>
</comment>
<dbReference type="InterPro" id="IPR007037">
    <property type="entry name" value="SIP_rossman_dom"/>
</dbReference>
<dbReference type="InterPro" id="IPR017927">
    <property type="entry name" value="FAD-bd_FR_type"/>
</dbReference>
<dbReference type="SUPFAM" id="SSF90123">
    <property type="entry name" value="ABC transporter transmembrane region"/>
    <property type="match status" value="1"/>
</dbReference>
<keyword evidence="19" id="KW-1185">Reference proteome</keyword>
<feature type="transmembrane region" description="Helical" evidence="14">
    <location>
        <begin position="445"/>
        <end position="465"/>
    </location>
</feature>
<dbReference type="SUPFAM" id="SSF52540">
    <property type="entry name" value="P-loop containing nucleoside triphosphate hydrolases"/>
    <property type="match status" value="1"/>
</dbReference>
<evidence type="ECO:0000256" key="5">
    <source>
        <dbReference type="ARBA" id="ARBA00022692"/>
    </source>
</evidence>
<keyword evidence="8 18" id="KW-0067">ATP-binding</keyword>
<dbReference type="InterPro" id="IPR011527">
    <property type="entry name" value="ABC1_TM_dom"/>
</dbReference>
<dbReference type="InterPro" id="IPR027417">
    <property type="entry name" value="P-loop_NTPase"/>
</dbReference>
<dbReference type="InterPro" id="IPR036640">
    <property type="entry name" value="ABC1_TM_sf"/>
</dbReference>
<keyword evidence="10 14" id="KW-0472">Membrane</keyword>
<proteinExistence type="predicted"/>
<feature type="region of interest" description="Disordered" evidence="13">
    <location>
        <begin position="894"/>
        <end position="924"/>
    </location>
</feature>
<dbReference type="Gene3D" id="3.40.50.300">
    <property type="entry name" value="P-loop containing nucleotide triphosphate hydrolases"/>
    <property type="match status" value="1"/>
</dbReference>
<dbReference type="InterPro" id="IPR039261">
    <property type="entry name" value="FNR_nucleotide-bd"/>
</dbReference>
<evidence type="ECO:0000259" key="16">
    <source>
        <dbReference type="PROSITE" id="PS50929"/>
    </source>
</evidence>
<dbReference type="EMBL" id="JBCGDC010000082">
    <property type="protein sequence ID" value="MFB6396202.1"/>
    <property type="molecule type" value="Genomic_DNA"/>
</dbReference>
<name>A0ABV5CW22_9ACTN</name>
<dbReference type="PANTHER" id="PTHR24221">
    <property type="entry name" value="ATP-BINDING CASSETTE SUB-FAMILY B"/>
    <property type="match status" value="1"/>
</dbReference>
<dbReference type="CDD" id="cd07346">
    <property type="entry name" value="ABC_6TM_exporters"/>
    <property type="match status" value="1"/>
</dbReference>
<dbReference type="PROSITE" id="PS51384">
    <property type="entry name" value="FAD_FR"/>
    <property type="match status" value="1"/>
</dbReference>
<comment type="subunit">
    <text evidence="11">Forms a heterodimer with IrtB.</text>
</comment>
<dbReference type="InterPro" id="IPR003439">
    <property type="entry name" value="ABC_transporter-like_ATP-bd"/>
</dbReference>
<dbReference type="Pfam" id="PF00005">
    <property type="entry name" value="ABC_tran"/>
    <property type="match status" value="1"/>
</dbReference>
<dbReference type="Proteomes" id="UP001582793">
    <property type="component" value="Unassembled WGS sequence"/>
</dbReference>
<organism evidence="18 19">
    <name type="scientific">Polymorphospora lycopeni</name>
    <dbReference type="NCBI Taxonomy" id="3140240"/>
    <lineage>
        <taxon>Bacteria</taxon>
        <taxon>Bacillati</taxon>
        <taxon>Actinomycetota</taxon>
        <taxon>Actinomycetes</taxon>
        <taxon>Micromonosporales</taxon>
        <taxon>Micromonosporaceae</taxon>
        <taxon>Polymorphospora</taxon>
    </lineage>
</organism>
<evidence type="ECO:0000256" key="9">
    <source>
        <dbReference type="ARBA" id="ARBA00022989"/>
    </source>
</evidence>
<feature type="domain" description="FAD-binding FR-type" evidence="17">
    <location>
        <begin position="16"/>
        <end position="124"/>
    </location>
</feature>
<gene>
    <name evidence="18" type="ORF">AAFH96_24275</name>
</gene>
<keyword evidence="3" id="KW-1003">Cell membrane</keyword>
<evidence type="ECO:0000256" key="4">
    <source>
        <dbReference type="ARBA" id="ARBA00022630"/>
    </source>
</evidence>
<evidence type="ECO:0000256" key="2">
    <source>
        <dbReference type="ARBA" id="ARBA00004651"/>
    </source>
</evidence>
<sequence>MGRRGFQGAVMRSFGARDHESTVVGREQRAPNLVRIRLISPTLFDEVEVFPTAWLRFWFPDPDGGETEHQRAYTIAEADTSTGEFAIDMVLHEPAGAASTWAQNAQPGWTVMATSLGSSRFEVPEDLPAGYLLIGDSASIPAINGILGALPADVPVEVYLEQHDEADLLIPLATHPRARVHWVPRAGGASLAGAIEARDWSDWYAWLGTEHVSLKHLRTRLKDEFGFPKSEVYGQSYWIYGRSMGKWRASKEERAAVRAAEAATASPADTPADRASLVASAAPVVDGAGATTAPTAPAESVHSDTADPDVRGAWRAQAAGRLLAPLKRTLILAGVLQAVVTLVEFAPFVLLVELARRMLAGAPDHALWTIGLWAVALLGVGTLLSGALTLWLHLVDARFARGVRQRLLGKLARLPLGWFTARGSGHVKQVVQDDTLAVHYLVTHAVPDAVAAIVAPLAVLGYLFVVDWRMALLLFVPVLVYVFTMYAMIVQSGPRISQSQRWAERMSGEAGAYLEGQPVIRVFGGAAASTFRARLDEYIQFLNDWQRPFTNKKTLMDLTTRPGTFLLVIAAAGTAFVAGGSMEPVTLLPFLLLGTTFGARLLGIGYGLSGLRAGLLAARRVQNTIDGPELRTAAEDAHAAPAEVDVIGDGDSTRHRAGTVTFDRVTFSYRPGVPVISDVSLVLTPGTVTALVGPSGSGKSTLAALLARFYDVDSGAIRVDGRDVRDLGVDALYERVGFVFQQTQLVHGTVHDNIALAVPDATREQVVDAARAAHIHDRVQRMADGYDTVLGPDAALSGGERQRLTIARAILADTPVLVLDEATAYADPESEYLVQQALNRLTADRTVLVIAHRLHTITGVDRIVVLDEGRIAETGTHDELLAAGGRYRRLWDAGQGRSADDAATDPDGQPRPAGQSFEIEGAAR</sequence>
<dbReference type="Gene3D" id="2.40.30.10">
    <property type="entry name" value="Translation factors"/>
    <property type="match status" value="1"/>
</dbReference>
<dbReference type="SUPFAM" id="SSF63380">
    <property type="entry name" value="Riboflavin synthase domain-like"/>
    <property type="match status" value="1"/>
</dbReference>
<evidence type="ECO:0000256" key="7">
    <source>
        <dbReference type="ARBA" id="ARBA00022827"/>
    </source>
</evidence>
<dbReference type="PROSITE" id="PS50893">
    <property type="entry name" value="ABC_TRANSPORTER_2"/>
    <property type="match status" value="1"/>
</dbReference>
<evidence type="ECO:0000256" key="8">
    <source>
        <dbReference type="ARBA" id="ARBA00022840"/>
    </source>
</evidence>
<evidence type="ECO:0000313" key="18">
    <source>
        <dbReference type="EMBL" id="MFB6396202.1"/>
    </source>
</evidence>
<evidence type="ECO:0000256" key="3">
    <source>
        <dbReference type="ARBA" id="ARBA00022475"/>
    </source>
</evidence>
<dbReference type="CDD" id="cd06193">
    <property type="entry name" value="siderophore_interacting"/>
    <property type="match status" value="1"/>
</dbReference>
<dbReference type="PANTHER" id="PTHR24221:SF654">
    <property type="entry name" value="ATP-BINDING CASSETTE SUB-FAMILY B MEMBER 6"/>
    <property type="match status" value="1"/>
</dbReference>
<evidence type="ECO:0000256" key="11">
    <source>
        <dbReference type="ARBA" id="ARBA00023467"/>
    </source>
</evidence>
<feature type="transmembrane region" description="Helical" evidence="14">
    <location>
        <begin position="330"/>
        <end position="350"/>
    </location>
</feature>
<keyword evidence="5 14" id="KW-0812">Transmembrane</keyword>
<keyword evidence="7" id="KW-0274">FAD</keyword>
<keyword evidence="4" id="KW-0285">Flavoprotein</keyword>
<dbReference type="Pfam" id="PF00664">
    <property type="entry name" value="ABC_membrane"/>
    <property type="match status" value="1"/>
</dbReference>
<dbReference type="InterPro" id="IPR003593">
    <property type="entry name" value="AAA+_ATPase"/>
</dbReference>
<dbReference type="PROSITE" id="PS50929">
    <property type="entry name" value="ABC_TM1F"/>
    <property type="match status" value="1"/>
</dbReference>
<dbReference type="InterPro" id="IPR039421">
    <property type="entry name" value="Type_1_exporter"/>
</dbReference>
<dbReference type="GO" id="GO:0005524">
    <property type="term" value="F:ATP binding"/>
    <property type="evidence" value="ECO:0007669"/>
    <property type="project" value="UniProtKB-KW"/>
</dbReference>
<evidence type="ECO:0000256" key="6">
    <source>
        <dbReference type="ARBA" id="ARBA00022741"/>
    </source>
</evidence>
<dbReference type="Pfam" id="PF04954">
    <property type="entry name" value="SIP"/>
    <property type="match status" value="1"/>
</dbReference>
<evidence type="ECO:0000256" key="10">
    <source>
        <dbReference type="ARBA" id="ARBA00023136"/>
    </source>
</evidence>
<dbReference type="Gene3D" id="3.40.50.80">
    <property type="entry name" value="Nucleotide-binding domain of ferredoxin-NADP reductase (FNR) module"/>
    <property type="match status" value="1"/>
</dbReference>
<dbReference type="SMART" id="SM00382">
    <property type="entry name" value="AAA"/>
    <property type="match status" value="1"/>
</dbReference>
<evidence type="ECO:0000313" key="19">
    <source>
        <dbReference type="Proteomes" id="UP001582793"/>
    </source>
</evidence>
<feature type="domain" description="ABC transmembrane type-1" evidence="16">
    <location>
        <begin position="331"/>
        <end position="613"/>
    </location>
</feature>
<evidence type="ECO:0000256" key="14">
    <source>
        <dbReference type="SAM" id="Phobius"/>
    </source>
</evidence>
<evidence type="ECO:0000256" key="13">
    <source>
        <dbReference type="SAM" id="MobiDB-lite"/>
    </source>
</evidence>
<dbReference type="InterPro" id="IPR017871">
    <property type="entry name" value="ABC_transporter-like_CS"/>
</dbReference>
<evidence type="ECO:0000256" key="12">
    <source>
        <dbReference type="ARBA" id="ARBA00023488"/>
    </source>
</evidence>
<protein>
    <recommendedName>
        <fullName evidence="12">Mycobactin import ATP-binding/permease protein IrtA</fullName>
    </recommendedName>
</protein>
<reference evidence="18 19" key="1">
    <citation type="submission" date="2024-04" db="EMBL/GenBank/DDBJ databases">
        <title>Polymorphospora sp. isolated from Baiyangdian Lake in Xiong'an New Area.</title>
        <authorList>
            <person name="Zhang X."/>
            <person name="Liu J."/>
        </authorList>
    </citation>
    <scope>NUCLEOTIDE SEQUENCE [LARGE SCALE GENOMIC DNA]</scope>
    <source>
        <strain evidence="18 19">2-325</strain>
    </source>
</reference>
<feature type="transmembrane region" description="Helical" evidence="14">
    <location>
        <begin position="370"/>
        <end position="394"/>
    </location>
</feature>
<feature type="transmembrane region" description="Helical" evidence="14">
    <location>
        <begin position="588"/>
        <end position="611"/>
    </location>
</feature>
<dbReference type="Gene3D" id="1.20.1560.10">
    <property type="entry name" value="ABC transporter type 1, transmembrane domain"/>
    <property type="match status" value="1"/>
</dbReference>
<dbReference type="InterPro" id="IPR017938">
    <property type="entry name" value="Riboflavin_synthase-like_b-brl"/>
</dbReference>
<keyword evidence="9 14" id="KW-1133">Transmembrane helix</keyword>
<accession>A0ABV5CW22</accession>
<dbReference type="Pfam" id="PF08021">
    <property type="entry name" value="FAD_binding_9"/>
    <property type="match status" value="1"/>
</dbReference>
<feature type="transmembrane region" description="Helical" evidence="14">
    <location>
        <begin position="471"/>
        <end position="490"/>
    </location>
</feature>
<keyword evidence="6" id="KW-0547">Nucleotide-binding</keyword>
<feature type="transmembrane region" description="Helical" evidence="14">
    <location>
        <begin position="563"/>
        <end position="582"/>
    </location>
</feature>
<dbReference type="PROSITE" id="PS00211">
    <property type="entry name" value="ABC_TRANSPORTER_1"/>
    <property type="match status" value="1"/>
</dbReference>
<dbReference type="RefSeq" id="WP_375735731.1">
    <property type="nucleotide sequence ID" value="NZ_JBCGDC010000082.1"/>
</dbReference>
<evidence type="ECO:0000256" key="1">
    <source>
        <dbReference type="ARBA" id="ARBA00001974"/>
    </source>
</evidence>
<comment type="subcellular location">
    <subcellularLocation>
        <location evidence="2">Cell membrane</location>
        <topology evidence="2">Multi-pass membrane protein</topology>
    </subcellularLocation>
</comment>
<evidence type="ECO:0000259" key="17">
    <source>
        <dbReference type="PROSITE" id="PS51384"/>
    </source>
</evidence>
<comment type="cofactor">
    <cofactor evidence="1">
        <name>FAD</name>
        <dbReference type="ChEBI" id="CHEBI:57692"/>
    </cofactor>
</comment>
<dbReference type="InterPro" id="IPR013113">
    <property type="entry name" value="SIP_FAD-bd"/>
</dbReference>
<feature type="domain" description="ABC transporter" evidence="15">
    <location>
        <begin position="660"/>
        <end position="893"/>
    </location>
</feature>
<evidence type="ECO:0000259" key="15">
    <source>
        <dbReference type="PROSITE" id="PS50893"/>
    </source>
</evidence>